<feature type="domain" description="HTH arsR-type" evidence="4">
    <location>
        <begin position="7"/>
        <end position="100"/>
    </location>
</feature>
<dbReference type="InterPro" id="IPR036388">
    <property type="entry name" value="WH-like_DNA-bd_sf"/>
</dbReference>
<evidence type="ECO:0000313" key="5">
    <source>
        <dbReference type="EMBL" id="MFD2740647.1"/>
    </source>
</evidence>
<keyword evidence="3" id="KW-0804">Transcription</keyword>
<dbReference type="InterPro" id="IPR036390">
    <property type="entry name" value="WH_DNA-bd_sf"/>
</dbReference>
<gene>
    <name evidence="5" type="ORF">ACFSUD_13755</name>
</gene>
<keyword evidence="1" id="KW-0805">Transcription regulation</keyword>
<dbReference type="PROSITE" id="PS50987">
    <property type="entry name" value="HTH_ARSR_2"/>
    <property type="match status" value="1"/>
</dbReference>
<evidence type="ECO:0000256" key="3">
    <source>
        <dbReference type="ARBA" id="ARBA00023163"/>
    </source>
</evidence>
<evidence type="ECO:0000259" key="4">
    <source>
        <dbReference type="PROSITE" id="PS50987"/>
    </source>
</evidence>
<dbReference type="InterPro" id="IPR011991">
    <property type="entry name" value="ArsR-like_HTH"/>
</dbReference>
<dbReference type="SMART" id="SM00418">
    <property type="entry name" value="HTH_ARSR"/>
    <property type="match status" value="1"/>
</dbReference>
<dbReference type="InterPro" id="IPR001845">
    <property type="entry name" value="HTH_ArsR_DNA-bd_dom"/>
</dbReference>
<dbReference type="PANTHER" id="PTHR43132">
    <property type="entry name" value="ARSENICAL RESISTANCE OPERON REPRESSOR ARSR-RELATED"/>
    <property type="match status" value="1"/>
</dbReference>
<dbReference type="Gene3D" id="1.10.10.10">
    <property type="entry name" value="Winged helix-like DNA-binding domain superfamily/Winged helix DNA-binding domain"/>
    <property type="match status" value="1"/>
</dbReference>
<comment type="caution">
    <text evidence="5">The sequence shown here is derived from an EMBL/GenBank/DDBJ whole genome shotgun (WGS) entry which is preliminary data.</text>
</comment>
<evidence type="ECO:0000256" key="2">
    <source>
        <dbReference type="ARBA" id="ARBA00023125"/>
    </source>
</evidence>
<evidence type="ECO:0000256" key="1">
    <source>
        <dbReference type="ARBA" id="ARBA00023015"/>
    </source>
</evidence>
<dbReference type="RefSeq" id="WP_386375184.1">
    <property type="nucleotide sequence ID" value="NZ_JBHUMP010000012.1"/>
</dbReference>
<dbReference type="PANTHER" id="PTHR43132:SF2">
    <property type="entry name" value="ARSENICAL RESISTANCE OPERON REPRESSOR ARSR-RELATED"/>
    <property type="match status" value="1"/>
</dbReference>
<protein>
    <submittedName>
        <fullName evidence="5">ArsR/SmtB family transcription factor</fullName>
    </submittedName>
</protein>
<proteinExistence type="predicted"/>
<keyword evidence="6" id="KW-1185">Reference proteome</keyword>
<dbReference type="SUPFAM" id="SSF46785">
    <property type="entry name" value="Winged helix' DNA-binding domain"/>
    <property type="match status" value="1"/>
</dbReference>
<dbReference type="InterPro" id="IPR051011">
    <property type="entry name" value="Metal_resp_trans_reg"/>
</dbReference>
<keyword evidence="2" id="KW-0238">DNA-binding</keyword>
<accession>A0ABW5U5E4</accession>
<dbReference type="NCBIfam" id="NF033788">
    <property type="entry name" value="HTH_metalloreg"/>
    <property type="match status" value="1"/>
</dbReference>
<sequence>MTETPEFRDGDIDRAARLMAMLASKARLQILCRLVEGELPVGELARDCGLSQPRMSQQLKTLKEAGLVSSRREGQTIYYAIEGREAAAVLQTLHELYCAV</sequence>
<evidence type="ECO:0000313" key="6">
    <source>
        <dbReference type="Proteomes" id="UP001597474"/>
    </source>
</evidence>
<name>A0ABW5U5E4_9RHOB</name>
<dbReference type="Proteomes" id="UP001597474">
    <property type="component" value="Unassembled WGS sequence"/>
</dbReference>
<dbReference type="EMBL" id="JBHUMP010000012">
    <property type="protein sequence ID" value="MFD2740647.1"/>
    <property type="molecule type" value="Genomic_DNA"/>
</dbReference>
<dbReference type="Pfam" id="PF01022">
    <property type="entry name" value="HTH_5"/>
    <property type="match status" value="1"/>
</dbReference>
<reference evidence="6" key="1">
    <citation type="journal article" date="2019" name="Int. J. Syst. Evol. Microbiol.">
        <title>The Global Catalogue of Microorganisms (GCM) 10K type strain sequencing project: providing services to taxonomists for standard genome sequencing and annotation.</title>
        <authorList>
            <consortium name="The Broad Institute Genomics Platform"/>
            <consortium name="The Broad Institute Genome Sequencing Center for Infectious Disease"/>
            <person name="Wu L."/>
            <person name="Ma J."/>
        </authorList>
    </citation>
    <scope>NUCLEOTIDE SEQUENCE [LARGE SCALE GENOMIC DNA]</scope>
    <source>
        <strain evidence="6">TISTR 2562</strain>
    </source>
</reference>
<organism evidence="5 6">
    <name type="scientific">Sulfitobacter aestuarii</name>
    <dbReference type="NCBI Taxonomy" id="2161676"/>
    <lineage>
        <taxon>Bacteria</taxon>
        <taxon>Pseudomonadati</taxon>
        <taxon>Pseudomonadota</taxon>
        <taxon>Alphaproteobacteria</taxon>
        <taxon>Rhodobacterales</taxon>
        <taxon>Roseobacteraceae</taxon>
        <taxon>Sulfitobacter</taxon>
    </lineage>
</organism>
<dbReference type="PRINTS" id="PR00778">
    <property type="entry name" value="HTHARSR"/>
</dbReference>
<dbReference type="CDD" id="cd00090">
    <property type="entry name" value="HTH_ARSR"/>
    <property type="match status" value="1"/>
</dbReference>